<dbReference type="GO" id="GO:0004022">
    <property type="term" value="F:alcohol dehydrogenase (NAD+) activity"/>
    <property type="evidence" value="ECO:0007669"/>
    <property type="project" value="UniProtKB-EC"/>
</dbReference>
<dbReference type="InterPro" id="IPR013154">
    <property type="entry name" value="ADH-like_N"/>
</dbReference>
<evidence type="ECO:0000256" key="2">
    <source>
        <dbReference type="ARBA" id="ARBA00008072"/>
    </source>
</evidence>
<keyword evidence="3" id="KW-0479">Metal-binding</keyword>
<dbReference type="Gene3D" id="3.90.180.10">
    <property type="entry name" value="Medium-chain alcohol dehydrogenases, catalytic domain"/>
    <property type="match status" value="1"/>
</dbReference>
<evidence type="ECO:0000259" key="6">
    <source>
        <dbReference type="Pfam" id="PF08240"/>
    </source>
</evidence>
<evidence type="ECO:0000256" key="5">
    <source>
        <dbReference type="ARBA" id="ARBA00023002"/>
    </source>
</evidence>
<evidence type="ECO:0000313" key="8">
    <source>
        <dbReference type="Proteomes" id="UP000563050"/>
    </source>
</evidence>
<keyword evidence="4" id="KW-0862">Zinc</keyword>
<organism evidence="7 8">
    <name type="scientific">Halomonas fontilapidosi</name>
    <dbReference type="NCBI Taxonomy" id="616675"/>
    <lineage>
        <taxon>Bacteria</taxon>
        <taxon>Pseudomonadati</taxon>
        <taxon>Pseudomonadota</taxon>
        <taxon>Gammaproteobacteria</taxon>
        <taxon>Oceanospirillales</taxon>
        <taxon>Halomonadaceae</taxon>
        <taxon>Halomonas</taxon>
    </lineage>
</organism>
<dbReference type="AlphaFoldDB" id="A0A7W5GYF7"/>
<dbReference type="EC" id="1.1.1.1" evidence="7"/>
<dbReference type="RefSeq" id="WP_098180677.1">
    <property type="nucleotide sequence ID" value="NZ_JACHXQ010000002.1"/>
</dbReference>
<dbReference type="PANTHER" id="PTHR42940:SF8">
    <property type="entry name" value="VACUOLAR PROTEIN SORTING-ASSOCIATED PROTEIN 11"/>
    <property type="match status" value="1"/>
</dbReference>
<evidence type="ECO:0000256" key="4">
    <source>
        <dbReference type="ARBA" id="ARBA00022833"/>
    </source>
</evidence>
<reference evidence="7 8" key="1">
    <citation type="submission" date="2020-08" db="EMBL/GenBank/DDBJ databases">
        <title>Genomic Encyclopedia of Type Strains, Phase III (KMG-III): the genomes of soil and plant-associated and newly described type strains.</title>
        <authorList>
            <person name="Whitman W."/>
        </authorList>
    </citation>
    <scope>NUCLEOTIDE SEQUENCE [LARGE SCALE GENOMIC DNA]</scope>
    <source>
        <strain evidence="7 8">CECT 7341</strain>
    </source>
</reference>
<comment type="similarity">
    <text evidence="2">Belongs to the zinc-containing alcohol dehydrogenase family.</text>
</comment>
<evidence type="ECO:0000256" key="3">
    <source>
        <dbReference type="ARBA" id="ARBA00022723"/>
    </source>
</evidence>
<dbReference type="InterPro" id="IPR011032">
    <property type="entry name" value="GroES-like_sf"/>
</dbReference>
<dbReference type="SUPFAM" id="SSF51735">
    <property type="entry name" value="NAD(P)-binding Rossmann-fold domains"/>
    <property type="match status" value="1"/>
</dbReference>
<sequence>MSDSMRAMRLHAAGKPLELEHVARPTPGPGDVQVRVLACGVCRTDLHVLDGELSEPRLPLIPGHEIVGEVTALGEGVQTPAPGTRVGVPWLGWTCGECESCRAGRENLCERAEFTGYTRDGGYAEYCVADARYCFPLDVEDAQAAAPLLCAGLIGYRTWRLAGGESNRRLGIYGFGAAAHILAQLAVARGQEIYAFTRPGDTQAQDFARRLGAVWAGGSDEASPERLDAALLFAPVGALVPSALAAVRPGGAVVSGGIHMSDIPSFPYRLLWEERSVKSVANLTRRDGEEFLTLAPEVPINTETQAYPLEQANQALDDLREGRLSGAAVLIP</sequence>
<keyword evidence="5 7" id="KW-0560">Oxidoreductase</keyword>
<dbReference type="GO" id="GO:0005737">
    <property type="term" value="C:cytoplasm"/>
    <property type="evidence" value="ECO:0007669"/>
    <property type="project" value="TreeGrafter"/>
</dbReference>
<dbReference type="Gene3D" id="3.40.50.720">
    <property type="entry name" value="NAD(P)-binding Rossmann-like Domain"/>
    <property type="match status" value="1"/>
</dbReference>
<protein>
    <submittedName>
        <fullName evidence="7">Propanol-preferring alcohol dehydrogenase</fullName>
        <ecNumber evidence="7">1.1.1.1</ecNumber>
    </submittedName>
</protein>
<dbReference type="PROSITE" id="PS00059">
    <property type="entry name" value="ADH_ZINC"/>
    <property type="match status" value="1"/>
</dbReference>
<dbReference type="Proteomes" id="UP000563050">
    <property type="component" value="Unassembled WGS sequence"/>
</dbReference>
<gene>
    <name evidence="7" type="ORF">FHR95_001146</name>
</gene>
<comment type="caution">
    <text evidence="7">The sequence shown here is derived from an EMBL/GenBank/DDBJ whole genome shotgun (WGS) entry which is preliminary data.</text>
</comment>
<evidence type="ECO:0000313" key="7">
    <source>
        <dbReference type="EMBL" id="MBB3183605.1"/>
    </source>
</evidence>
<dbReference type="Pfam" id="PF08240">
    <property type="entry name" value="ADH_N"/>
    <property type="match status" value="1"/>
</dbReference>
<evidence type="ECO:0000256" key="1">
    <source>
        <dbReference type="ARBA" id="ARBA00001947"/>
    </source>
</evidence>
<name>A0A7W5GYF7_9GAMM</name>
<dbReference type="InterPro" id="IPR036291">
    <property type="entry name" value="NAD(P)-bd_dom_sf"/>
</dbReference>
<dbReference type="GO" id="GO:0008270">
    <property type="term" value="F:zinc ion binding"/>
    <property type="evidence" value="ECO:0007669"/>
    <property type="project" value="InterPro"/>
</dbReference>
<dbReference type="CDD" id="cd08298">
    <property type="entry name" value="CAD2"/>
    <property type="match status" value="1"/>
</dbReference>
<dbReference type="InterPro" id="IPR002328">
    <property type="entry name" value="ADH_Zn_CS"/>
</dbReference>
<dbReference type="InterPro" id="IPR014187">
    <property type="entry name" value="ADH_Zn_typ-2"/>
</dbReference>
<feature type="domain" description="Alcohol dehydrogenase-like N-terminal" evidence="6">
    <location>
        <begin position="28"/>
        <end position="137"/>
    </location>
</feature>
<accession>A0A7W5GYF7</accession>
<dbReference type="NCBIfam" id="TIGR02822">
    <property type="entry name" value="adh_fam_2"/>
    <property type="match status" value="1"/>
</dbReference>
<comment type="cofactor">
    <cofactor evidence="1">
        <name>Zn(2+)</name>
        <dbReference type="ChEBI" id="CHEBI:29105"/>
    </cofactor>
</comment>
<dbReference type="EMBL" id="JACHXQ010000002">
    <property type="protein sequence ID" value="MBB3183605.1"/>
    <property type="molecule type" value="Genomic_DNA"/>
</dbReference>
<dbReference type="SUPFAM" id="SSF50129">
    <property type="entry name" value="GroES-like"/>
    <property type="match status" value="1"/>
</dbReference>
<dbReference type="PANTHER" id="PTHR42940">
    <property type="entry name" value="ALCOHOL DEHYDROGENASE 1-RELATED"/>
    <property type="match status" value="1"/>
</dbReference>
<keyword evidence="8" id="KW-1185">Reference proteome</keyword>
<proteinExistence type="inferred from homology"/>